<name>A0A316GAI2_9RHOB</name>
<comment type="caution">
    <text evidence="1">The sequence shown here is derived from an EMBL/GenBank/DDBJ whole genome shotgun (WGS) entry which is preliminary data.</text>
</comment>
<keyword evidence="2" id="KW-1185">Reference proteome</keyword>
<evidence type="ECO:0000313" key="1">
    <source>
        <dbReference type="EMBL" id="PWK57914.1"/>
    </source>
</evidence>
<dbReference type="AlphaFoldDB" id="A0A316GAI2"/>
<gene>
    <name evidence="1" type="ORF">C8D95_102564</name>
</gene>
<reference evidence="1 2" key="1">
    <citation type="submission" date="2018-05" db="EMBL/GenBank/DDBJ databases">
        <title>Genomic Encyclopedia of Type Strains, Phase IV (KMG-IV): sequencing the most valuable type-strain genomes for metagenomic binning, comparative biology and taxonomic classification.</title>
        <authorList>
            <person name="Goeker M."/>
        </authorList>
    </citation>
    <scope>NUCLEOTIDE SEQUENCE [LARGE SCALE GENOMIC DNA]</scope>
    <source>
        <strain evidence="1 2">DSM 103371</strain>
    </source>
</reference>
<accession>A0A316GAI2</accession>
<dbReference type="Pfam" id="PF20083">
    <property type="entry name" value="DUF6477"/>
    <property type="match status" value="1"/>
</dbReference>
<sequence>MTDPQSLLSSLRRPSLLVRAARHGAADYNRDRLLRRVLPGEMPPGPGLAFERLAEREAEIDLARREGGAAYSVARHVEALVALIEEARLALLRQPAAN</sequence>
<protein>
    <submittedName>
        <fullName evidence="1">Uncharacterized protein</fullName>
    </submittedName>
</protein>
<evidence type="ECO:0000313" key="2">
    <source>
        <dbReference type="Proteomes" id="UP000245390"/>
    </source>
</evidence>
<dbReference type="RefSeq" id="WP_164721670.1">
    <property type="nucleotide sequence ID" value="NZ_CP034588.1"/>
</dbReference>
<dbReference type="EMBL" id="QGGV01000002">
    <property type="protein sequence ID" value="PWK57914.1"/>
    <property type="molecule type" value="Genomic_DNA"/>
</dbReference>
<dbReference type="InterPro" id="IPR045516">
    <property type="entry name" value="DUF6477"/>
</dbReference>
<organism evidence="1 2">
    <name type="scientific">Silicimonas algicola</name>
    <dbReference type="NCBI Taxonomy" id="1826607"/>
    <lineage>
        <taxon>Bacteria</taxon>
        <taxon>Pseudomonadati</taxon>
        <taxon>Pseudomonadota</taxon>
        <taxon>Alphaproteobacteria</taxon>
        <taxon>Rhodobacterales</taxon>
        <taxon>Paracoccaceae</taxon>
    </lineage>
</organism>
<proteinExistence type="predicted"/>
<dbReference type="Proteomes" id="UP000245390">
    <property type="component" value="Unassembled WGS sequence"/>
</dbReference>